<dbReference type="EMBL" id="JALJXV010000009">
    <property type="protein sequence ID" value="MCP1676521.1"/>
    <property type="molecule type" value="Genomic_DNA"/>
</dbReference>
<dbReference type="GO" id="GO:0017116">
    <property type="term" value="F:single-stranded DNA helicase activity"/>
    <property type="evidence" value="ECO:0007669"/>
    <property type="project" value="TreeGrafter"/>
</dbReference>
<dbReference type="Proteomes" id="UP001205843">
    <property type="component" value="Unassembled WGS sequence"/>
</dbReference>
<comment type="caution">
    <text evidence="13">The sequence shown here is derived from an EMBL/GenBank/DDBJ whole genome shotgun (WGS) entry which is preliminary data.</text>
</comment>
<dbReference type="GO" id="GO:0003677">
    <property type="term" value="F:DNA binding"/>
    <property type="evidence" value="ECO:0007669"/>
    <property type="project" value="UniProtKB-UniRule"/>
</dbReference>
<dbReference type="InterPro" id="IPR027785">
    <property type="entry name" value="UvrD-like_helicase_C"/>
</dbReference>
<dbReference type="CDD" id="cd18809">
    <property type="entry name" value="SF1_C_RecD"/>
    <property type="match status" value="1"/>
</dbReference>
<dbReference type="InterPro" id="IPR003593">
    <property type="entry name" value="AAA+_ATPase"/>
</dbReference>
<comment type="subunit">
    <text evidence="11">Heterotrimer of RecB, RecC and RecD. All subunits contribute to DNA-binding.</text>
</comment>
<dbReference type="InterPro" id="IPR006344">
    <property type="entry name" value="RecD"/>
</dbReference>
<keyword evidence="6 11" id="KW-0269">Exonuclease</keyword>
<dbReference type="EC" id="5.6.2.3" evidence="11"/>
<name>A0AAE3KD76_9GAMM</name>
<feature type="domain" description="AAA+ ATPase" evidence="12">
    <location>
        <begin position="163"/>
        <end position="521"/>
    </location>
</feature>
<keyword evidence="1 11" id="KW-0540">Nuclease</keyword>
<keyword evidence="3 11" id="KW-0227">DNA damage</keyword>
<comment type="catalytic activity">
    <reaction evidence="11">
        <text>ATP + H2O = ADP + phosphate + H(+)</text>
        <dbReference type="Rhea" id="RHEA:13065"/>
        <dbReference type="ChEBI" id="CHEBI:15377"/>
        <dbReference type="ChEBI" id="CHEBI:15378"/>
        <dbReference type="ChEBI" id="CHEBI:30616"/>
        <dbReference type="ChEBI" id="CHEBI:43474"/>
        <dbReference type="ChEBI" id="CHEBI:456216"/>
        <dbReference type="EC" id="5.6.2.3"/>
    </reaction>
</comment>
<dbReference type="GO" id="GO:0000724">
    <property type="term" value="P:double-strand break repair via homologous recombination"/>
    <property type="evidence" value="ECO:0007669"/>
    <property type="project" value="UniProtKB-UniRule"/>
</dbReference>
<dbReference type="Gene3D" id="3.40.50.300">
    <property type="entry name" value="P-loop containing nucleotide triphosphate hydrolases"/>
    <property type="match status" value="3"/>
</dbReference>
<dbReference type="Gene3D" id="1.10.10.1020">
    <property type="entry name" value="RecBCD complex, subunit RecD, N-terminal domain"/>
    <property type="match status" value="1"/>
</dbReference>
<evidence type="ECO:0000256" key="9">
    <source>
        <dbReference type="ARBA" id="ARBA00023204"/>
    </source>
</evidence>
<keyword evidence="4 11" id="KW-0378">Hydrolase</keyword>
<dbReference type="Pfam" id="PF13538">
    <property type="entry name" value="UvrD_C_2"/>
    <property type="match status" value="1"/>
</dbReference>
<dbReference type="HAMAP" id="MF_01487">
    <property type="entry name" value="RecD"/>
    <property type="match status" value="1"/>
</dbReference>
<gene>
    <name evidence="11" type="primary">recD</name>
    <name evidence="13" type="ORF">J2T57_003682</name>
</gene>
<organism evidence="13 14">
    <name type="scientific">Natronocella acetinitrilica</name>
    <dbReference type="NCBI Taxonomy" id="414046"/>
    <lineage>
        <taxon>Bacteria</taxon>
        <taxon>Pseudomonadati</taxon>
        <taxon>Pseudomonadota</taxon>
        <taxon>Gammaproteobacteria</taxon>
        <taxon>Chromatiales</taxon>
        <taxon>Ectothiorhodospiraceae</taxon>
        <taxon>Natronocella</taxon>
    </lineage>
</organism>
<dbReference type="GO" id="GO:0043139">
    <property type="term" value="F:5'-3' DNA helicase activity"/>
    <property type="evidence" value="ECO:0007669"/>
    <property type="project" value="UniProtKB-UniRule"/>
</dbReference>
<evidence type="ECO:0000256" key="4">
    <source>
        <dbReference type="ARBA" id="ARBA00022801"/>
    </source>
</evidence>
<evidence type="ECO:0000313" key="13">
    <source>
        <dbReference type="EMBL" id="MCP1676521.1"/>
    </source>
</evidence>
<keyword evidence="5 11" id="KW-0347">Helicase</keyword>
<evidence type="ECO:0000256" key="10">
    <source>
        <dbReference type="ARBA" id="ARBA00023235"/>
    </source>
</evidence>
<dbReference type="AlphaFoldDB" id="A0AAE3KD76"/>
<dbReference type="SUPFAM" id="SSF52540">
    <property type="entry name" value="P-loop containing nucleoside triphosphate hydrolases"/>
    <property type="match status" value="2"/>
</dbReference>
<keyword evidence="10 11" id="KW-0413">Isomerase</keyword>
<protein>
    <recommendedName>
        <fullName evidence="11">RecBCD enzyme subunit RecD</fullName>
        <ecNumber evidence="11">5.6.2.3</ecNumber>
    </recommendedName>
    <alternativeName>
        <fullName evidence="11">DNA 5'-3' helicase subunit RecD</fullName>
    </alternativeName>
    <alternativeName>
        <fullName evidence="11">Exonuclease V subunit RecD</fullName>
        <shortName evidence="11">ExoV subunit RecD</shortName>
    </alternativeName>
    <alternativeName>
        <fullName evidence="11">Helicase/nuclease RecBCD subunit RecD</fullName>
    </alternativeName>
</protein>
<keyword evidence="7 11" id="KW-0067">ATP-binding</keyword>
<dbReference type="GO" id="GO:0009338">
    <property type="term" value="C:exodeoxyribonuclease V complex"/>
    <property type="evidence" value="ECO:0007669"/>
    <property type="project" value="InterPro"/>
</dbReference>
<evidence type="ECO:0000256" key="1">
    <source>
        <dbReference type="ARBA" id="ARBA00022722"/>
    </source>
</evidence>
<sequence length="607" mass="65561">MSGLLERIAVGVDEGRLRPLDRALADWCLRHGGTPAVALAMVLANRALEDGHTCLQIPEPGPALPGERPFMAADAFIEALTGSPLVGGPEAACPLILDQDRLYIERYWRYETRLAARLNTLAATPPAPVDVTGLLPGGADFDYSRVADGEPHWQAVAAFTAERHQLCVISGGPGTGKTYTVVRLMWRLIRAALQRGDAPPVIRLAAPTGKAAARMMESIRDGLTAMNLDAESQAACPQQASTLHRLLGFRQGSVRPRHDADNPLPADVVIVDEASMVDLPMMAKLAEALPDHCRLVLLGDRYQLASVESGSILAELCDAGGVNVYSPAQRQAGGELLATLPADTPSEPLPLRDHVVTLQTSHRFARDSGIGRLASLVNAGDVDGTIRLLQATHPDLAYSSDSSERALDALCDEQAQHYLQLQQVTDPAQALTLIEQRRLLTATRVGPSGSDQLNQRISARLAHHSGAFEPGQRDYHGRPVIITRNDYRAGLFNGDTGIMLRDAEGNLRVWFRAEQGLRRLLPSAIPHHETVYAMTVHKSQGSEFDHVTLLLPEGGSTSPTRELLYTGITRARQSLCLTAGEDAVREAVGRQTLRGSGLALRLQISSR</sequence>
<evidence type="ECO:0000313" key="14">
    <source>
        <dbReference type="Proteomes" id="UP001205843"/>
    </source>
</evidence>
<evidence type="ECO:0000256" key="5">
    <source>
        <dbReference type="ARBA" id="ARBA00022806"/>
    </source>
</evidence>
<dbReference type="GO" id="GO:0008854">
    <property type="term" value="F:exodeoxyribonuclease V activity"/>
    <property type="evidence" value="ECO:0007669"/>
    <property type="project" value="InterPro"/>
</dbReference>
<evidence type="ECO:0000256" key="3">
    <source>
        <dbReference type="ARBA" id="ARBA00022763"/>
    </source>
</evidence>
<dbReference type="InterPro" id="IPR027417">
    <property type="entry name" value="P-loop_NTPase"/>
</dbReference>
<evidence type="ECO:0000256" key="11">
    <source>
        <dbReference type="HAMAP-Rule" id="MF_01487"/>
    </source>
</evidence>
<dbReference type="InterPro" id="IPR049550">
    <property type="entry name" value="RecD_N"/>
</dbReference>
<dbReference type="InterPro" id="IPR041851">
    <property type="entry name" value="RecD_N_sf"/>
</dbReference>
<keyword evidence="8 11" id="KW-0238">DNA-binding</keyword>
<dbReference type="RefSeq" id="WP_253482904.1">
    <property type="nucleotide sequence ID" value="NZ_JALJXV010000009.1"/>
</dbReference>
<comment type="function">
    <text evidence="11">A helicase/nuclease that prepares dsDNA breaks (DSB) for recombinational DNA repair. Binds to DSBs and unwinds DNA via a highly rapid and processive ATP-dependent bidirectional helicase activity. Unwinds dsDNA until it encounters a Chi (crossover hotspot instigator) sequence from the 3' direction. Cuts ssDNA a few nucleotides 3' to the Chi site. The properties and activities of the enzyme are changed at Chi. The Chi-altered holoenzyme produces a long 3'-ssDNA overhang and facilitates RecA-binding to the ssDNA for homologous DNA recombination and repair. Holoenzyme degrades any linearized DNA that is unable to undergo homologous recombination. In the holoenzyme this subunit has ssDNA-dependent ATPase and 5'-3' helicase activity. When added to pre-assembled RecBC greatly stimulates nuclease activity and augments holoenzyme processivity. Negatively regulates the RecA-loading ability of RecBCD.</text>
</comment>
<dbReference type="GO" id="GO:0005524">
    <property type="term" value="F:ATP binding"/>
    <property type="evidence" value="ECO:0007669"/>
    <property type="project" value="UniProtKB-UniRule"/>
</dbReference>
<dbReference type="CDD" id="cd17933">
    <property type="entry name" value="DEXSc_RecD-like"/>
    <property type="match status" value="1"/>
</dbReference>
<keyword evidence="2 11" id="KW-0547">Nucleotide-binding</keyword>
<reference evidence="13" key="1">
    <citation type="submission" date="2022-03" db="EMBL/GenBank/DDBJ databases">
        <title>Genomic Encyclopedia of Type Strains, Phase III (KMG-III): the genomes of soil and plant-associated and newly described type strains.</title>
        <authorList>
            <person name="Whitman W."/>
        </authorList>
    </citation>
    <scope>NUCLEOTIDE SEQUENCE</scope>
    <source>
        <strain evidence="13">ANL 6-2</strain>
    </source>
</reference>
<dbReference type="Pfam" id="PF21185">
    <property type="entry name" value="RecD_N"/>
    <property type="match status" value="1"/>
</dbReference>
<evidence type="ECO:0000256" key="8">
    <source>
        <dbReference type="ARBA" id="ARBA00023125"/>
    </source>
</evidence>
<dbReference type="NCBIfam" id="TIGR01447">
    <property type="entry name" value="recD"/>
    <property type="match status" value="1"/>
</dbReference>
<comment type="miscellaneous">
    <text evidence="11">In the RecBCD complex, RecB has a slow 3'-5' helicase, an exonuclease activity and loads RecA onto ssDNA, RecD has a fast 5'-3' helicase activity, while RecC stimulates the ATPase and processivity of the RecB helicase and contributes to recognition of the Chi site.</text>
</comment>
<feature type="binding site" evidence="11">
    <location>
        <begin position="171"/>
        <end position="178"/>
    </location>
    <ligand>
        <name>ATP</name>
        <dbReference type="ChEBI" id="CHEBI:30616"/>
    </ligand>
</feature>
<dbReference type="PANTHER" id="PTHR43788:SF6">
    <property type="entry name" value="DNA HELICASE B"/>
    <property type="match status" value="1"/>
</dbReference>
<evidence type="ECO:0000259" key="12">
    <source>
        <dbReference type="SMART" id="SM00382"/>
    </source>
</evidence>
<proteinExistence type="inferred from homology"/>
<dbReference type="PANTHER" id="PTHR43788">
    <property type="entry name" value="DNA2/NAM7 HELICASE FAMILY MEMBER"/>
    <property type="match status" value="1"/>
</dbReference>
<evidence type="ECO:0000256" key="2">
    <source>
        <dbReference type="ARBA" id="ARBA00022741"/>
    </source>
</evidence>
<comment type="similarity">
    <text evidence="11">Belongs to the RecD family.</text>
</comment>
<dbReference type="SMART" id="SM00382">
    <property type="entry name" value="AAA"/>
    <property type="match status" value="1"/>
</dbReference>
<keyword evidence="9 11" id="KW-0234">DNA repair</keyword>
<dbReference type="InterPro" id="IPR050534">
    <property type="entry name" value="Coronavir_polyprotein_1ab"/>
</dbReference>
<accession>A0AAE3KD76</accession>
<dbReference type="Pfam" id="PF13245">
    <property type="entry name" value="AAA_19"/>
    <property type="match status" value="1"/>
</dbReference>
<evidence type="ECO:0000256" key="6">
    <source>
        <dbReference type="ARBA" id="ARBA00022839"/>
    </source>
</evidence>
<keyword evidence="14" id="KW-1185">Reference proteome</keyword>
<evidence type="ECO:0000256" key="7">
    <source>
        <dbReference type="ARBA" id="ARBA00022840"/>
    </source>
</evidence>